<dbReference type="InterPro" id="IPR001296">
    <property type="entry name" value="Glyco_trans_1"/>
</dbReference>
<organism evidence="6 7">
    <name type="scientific">Sanguibacter keddieii (strain ATCC 51767 / DSM 10542 / NCFB 3025 / ST-74)</name>
    <dbReference type="NCBI Taxonomy" id="446469"/>
    <lineage>
        <taxon>Bacteria</taxon>
        <taxon>Bacillati</taxon>
        <taxon>Actinomycetota</taxon>
        <taxon>Actinomycetes</taxon>
        <taxon>Micrococcales</taxon>
        <taxon>Sanguibacteraceae</taxon>
        <taxon>Sanguibacter</taxon>
    </lineage>
</organism>
<evidence type="ECO:0000313" key="6">
    <source>
        <dbReference type="EMBL" id="ACZ20817.1"/>
    </source>
</evidence>
<evidence type="ECO:0000256" key="1">
    <source>
        <dbReference type="ARBA" id="ARBA00022676"/>
    </source>
</evidence>
<dbReference type="HOGENOM" id="CLU_009583_36_3_11"/>
<evidence type="ECO:0000256" key="2">
    <source>
        <dbReference type="ARBA" id="ARBA00022679"/>
    </source>
</evidence>
<name>D1BC37_SANKS</name>
<dbReference type="Pfam" id="PF13439">
    <property type="entry name" value="Glyco_transf_4"/>
    <property type="match status" value="1"/>
</dbReference>
<feature type="domain" description="Glycosyltransferase subfamily 4-like N-terminal" evidence="5">
    <location>
        <begin position="168"/>
        <end position="266"/>
    </location>
</feature>
<keyword evidence="7" id="KW-1185">Reference proteome</keyword>
<dbReference type="SUPFAM" id="SSF53756">
    <property type="entry name" value="UDP-Glycosyltransferase/glycogen phosphorylase"/>
    <property type="match status" value="1"/>
</dbReference>
<feature type="domain" description="Glycosyl transferase family 1" evidence="4">
    <location>
        <begin position="292"/>
        <end position="453"/>
    </location>
</feature>
<evidence type="ECO:0000259" key="5">
    <source>
        <dbReference type="Pfam" id="PF13439"/>
    </source>
</evidence>
<dbReference type="CAZy" id="GT4">
    <property type="family name" value="Glycosyltransferase Family 4"/>
</dbReference>
<evidence type="ECO:0000313" key="7">
    <source>
        <dbReference type="Proteomes" id="UP000000322"/>
    </source>
</evidence>
<dbReference type="Proteomes" id="UP000000322">
    <property type="component" value="Chromosome"/>
</dbReference>
<dbReference type="Gene3D" id="3.40.50.2000">
    <property type="entry name" value="Glycogen Phosphorylase B"/>
    <property type="match status" value="2"/>
</dbReference>
<dbReference type="STRING" id="446469.Sked_08660"/>
<dbReference type="Pfam" id="PF00534">
    <property type="entry name" value="Glycos_transf_1"/>
    <property type="match status" value="1"/>
</dbReference>
<feature type="compositionally biased region" description="Pro residues" evidence="3">
    <location>
        <begin position="127"/>
        <end position="142"/>
    </location>
</feature>
<protein>
    <submittedName>
        <fullName evidence="6">Glycosyltransferase</fullName>
    </submittedName>
</protein>
<proteinExistence type="predicted"/>
<dbReference type="GO" id="GO:0016757">
    <property type="term" value="F:glycosyltransferase activity"/>
    <property type="evidence" value="ECO:0007669"/>
    <property type="project" value="UniProtKB-KW"/>
</dbReference>
<dbReference type="AlphaFoldDB" id="D1BC37"/>
<dbReference type="InterPro" id="IPR028098">
    <property type="entry name" value="Glyco_trans_4-like_N"/>
</dbReference>
<dbReference type="RefSeq" id="WP_012865886.1">
    <property type="nucleotide sequence ID" value="NC_013521.1"/>
</dbReference>
<keyword evidence="2" id="KW-0808">Transferase</keyword>
<sequence>MPDTTPGPLPEVDGRRVKIGVLVYNDCHADARVLKTAATLQAAGADVRIVGVARARAGFPVGSQVLPSGVELERVPEFELVKALPRTAALAKRLLGVGRGPVPDPVAAPAPERTADEAGRTTAPEVPSAPPAPSSAPAPAPAPARSVGSRLKTTAAGLWLKTYQVVSLVLYQRGARKALAAWGPDLVHANDANTLAPASRLGVPVVYDSHELWTHRNVKGPRPVAEVVERLSERRHARRAAGVVTVSPSIAEWLHRTYRLSAEPVLVRNIPSAPTAPPSPSTGRLRDLAGLGPDDRVIAYGGRITTSRGIEETLSAMRELPADVHFVLLGYGEPEYVGPLGDLAETLGVRDRVHFVGRVGPDEVAGALADADVSIVYVRPTCLSYRYSLPNKLFEAIHAGLPIAAADLPDTARVVEDFGVGRVFSSDSPQDLARVVLEVLEDPDAYRAASRAAVEHLTWEIESERLLALYRDVLGRRRASRGRA</sequence>
<feature type="region of interest" description="Disordered" evidence="3">
    <location>
        <begin position="101"/>
        <end position="147"/>
    </location>
</feature>
<accession>D1BC37</accession>
<evidence type="ECO:0000256" key="3">
    <source>
        <dbReference type="SAM" id="MobiDB-lite"/>
    </source>
</evidence>
<gene>
    <name evidence="6" type="ordered locus">Sked_08660</name>
</gene>
<dbReference type="KEGG" id="ske:Sked_08660"/>
<evidence type="ECO:0000259" key="4">
    <source>
        <dbReference type="Pfam" id="PF00534"/>
    </source>
</evidence>
<dbReference type="EMBL" id="CP001819">
    <property type="protein sequence ID" value="ACZ20817.1"/>
    <property type="molecule type" value="Genomic_DNA"/>
</dbReference>
<dbReference type="eggNOG" id="COG0438">
    <property type="taxonomic scope" value="Bacteria"/>
</dbReference>
<dbReference type="PANTHER" id="PTHR12526">
    <property type="entry name" value="GLYCOSYLTRANSFERASE"/>
    <property type="match status" value="1"/>
</dbReference>
<reference evidence="6 7" key="1">
    <citation type="journal article" date="2009" name="Stand. Genomic Sci.">
        <title>Complete genome sequence of Sanguibacter keddieii type strain (ST-74).</title>
        <authorList>
            <person name="Ivanova N."/>
            <person name="Sikorski J."/>
            <person name="Sims D."/>
            <person name="Brettin T."/>
            <person name="Detter J.C."/>
            <person name="Han C."/>
            <person name="Lapidus A."/>
            <person name="Copeland A."/>
            <person name="Glavina Del Rio T."/>
            <person name="Nolan M."/>
            <person name="Chen F."/>
            <person name="Lucas S."/>
            <person name="Tice H."/>
            <person name="Cheng J.F."/>
            <person name="Bruce D."/>
            <person name="Goodwin L."/>
            <person name="Pitluck S."/>
            <person name="Pati A."/>
            <person name="Mavromatis K."/>
            <person name="Chen A."/>
            <person name="Palaniappan K."/>
            <person name="D'haeseleer P."/>
            <person name="Chain P."/>
            <person name="Bristow J."/>
            <person name="Eisen J.A."/>
            <person name="Markowitz V."/>
            <person name="Hugenholtz P."/>
            <person name="Goker M."/>
            <person name="Pukall R."/>
            <person name="Klenk H.P."/>
            <person name="Kyrpides N.C."/>
        </authorList>
    </citation>
    <scope>NUCLEOTIDE SEQUENCE [LARGE SCALE GENOMIC DNA]</scope>
    <source>
        <strain evidence="7">ATCC 51767 / DSM 10542 / NCFB 3025 / ST-74</strain>
    </source>
</reference>
<keyword evidence="1" id="KW-0328">Glycosyltransferase</keyword>
<dbReference type="PANTHER" id="PTHR12526:SF629">
    <property type="entry name" value="TEICHURONIC ACID BIOSYNTHESIS GLYCOSYLTRANSFERASE TUAH-RELATED"/>
    <property type="match status" value="1"/>
</dbReference>